<dbReference type="InterPro" id="IPR008928">
    <property type="entry name" value="6-hairpin_glycosidase_sf"/>
</dbReference>
<dbReference type="Gene3D" id="1.50.10.20">
    <property type="match status" value="1"/>
</dbReference>
<name>A0A814LMN9_9BILA</name>
<dbReference type="Proteomes" id="UP000663860">
    <property type="component" value="Unassembled WGS sequence"/>
</dbReference>
<dbReference type="AlphaFoldDB" id="A0A814LMN9"/>
<gene>
    <name evidence="1" type="ORF">IZO911_LOCUS21227</name>
    <name evidence="2" type="ORF">KXQ929_LOCUS25158</name>
</gene>
<proteinExistence type="predicted"/>
<dbReference type="SUPFAM" id="SSF48208">
    <property type="entry name" value="Six-hairpin glycosidases"/>
    <property type="match status" value="1"/>
</dbReference>
<dbReference type="EMBL" id="CAJOBB010002154">
    <property type="protein sequence ID" value="CAF3943083.1"/>
    <property type="molecule type" value="Genomic_DNA"/>
</dbReference>
<reference evidence="1" key="1">
    <citation type="submission" date="2021-02" db="EMBL/GenBank/DDBJ databases">
        <authorList>
            <person name="Nowell W R."/>
        </authorList>
    </citation>
    <scope>NUCLEOTIDE SEQUENCE</scope>
</reference>
<sequence length="378" mass="43331">MKLLLSLSLSSQSSFREPTSKYWLQAQETHNFIVENLLTRYNSYRVNTTDQTNTAYEWYSASQIYADAAMIQAGDTRYVPYMNNTYAWMNNMWDMSSSIGGYYSTANIDGTGSVGDKYADDNSLTGVVYLNAYDVSTGTERVNYLNSAKACANWLIYSDQWDSTYGGGFWWSTAKESKPTQTNGLALQLFLRLYQLTGEPLYRDCAYSVRDWLMKEMFDTTTGLYIWKIDGSGVGIKHTEKFTYDNAIMIEAFLLYAQIIGDYSYITKAQALGTKMNTILWNNVYRVYLFNNTSKRINPAWCGWASQAMILLYLADGNTAWLDYAQQNIDYMNLKLRNSTNNGYYAFCDIDGSGIDTRHEGVDQAWMQRVQVLLSNYR</sequence>
<dbReference type="GO" id="GO:0005975">
    <property type="term" value="P:carbohydrate metabolic process"/>
    <property type="evidence" value="ECO:0007669"/>
    <property type="project" value="InterPro"/>
</dbReference>
<evidence type="ECO:0000313" key="1">
    <source>
        <dbReference type="EMBL" id="CAF1067521.1"/>
    </source>
</evidence>
<dbReference type="InterPro" id="IPR005198">
    <property type="entry name" value="Glyco_hydro_76"/>
</dbReference>
<evidence type="ECO:0000313" key="2">
    <source>
        <dbReference type="EMBL" id="CAF3943083.1"/>
    </source>
</evidence>
<dbReference type="Proteomes" id="UP000663868">
    <property type="component" value="Unassembled WGS sequence"/>
</dbReference>
<dbReference type="PANTHER" id="PTHR47791:SF4">
    <property type="entry name" value="(PUTATIVE SECRETED PROTEIN)-RELATED"/>
    <property type="match status" value="1"/>
</dbReference>
<evidence type="ECO:0008006" key="4">
    <source>
        <dbReference type="Google" id="ProtNLM"/>
    </source>
</evidence>
<comment type="caution">
    <text evidence="1">The sequence shown here is derived from an EMBL/GenBank/DDBJ whole genome shotgun (WGS) entry which is preliminary data.</text>
</comment>
<accession>A0A814LMN9</accession>
<protein>
    <recommendedName>
        <fullName evidence="4">Glycosyl hydrolase family 76</fullName>
    </recommendedName>
</protein>
<dbReference type="PANTHER" id="PTHR47791">
    <property type="entry name" value="MEIOTICALLY UP-REGULATED GENE 191 PROTEIN"/>
    <property type="match status" value="1"/>
</dbReference>
<dbReference type="Pfam" id="PF03663">
    <property type="entry name" value="Glyco_hydro_76"/>
    <property type="match status" value="1"/>
</dbReference>
<organism evidence="1 3">
    <name type="scientific">Adineta steineri</name>
    <dbReference type="NCBI Taxonomy" id="433720"/>
    <lineage>
        <taxon>Eukaryota</taxon>
        <taxon>Metazoa</taxon>
        <taxon>Spiralia</taxon>
        <taxon>Gnathifera</taxon>
        <taxon>Rotifera</taxon>
        <taxon>Eurotatoria</taxon>
        <taxon>Bdelloidea</taxon>
        <taxon>Adinetida</taxon>
        <taxon>Adinetidae</taxon>
        <taxon>Adineta</taxon>
    </lineage>
</organism>
<dbReference type="InterPro" id="IPR053169">
    <property type="entry name" value="MUG_Protein"/>
</dbReference>
<evidence type="ECO:0000313" key="3">
    <source>
        <dbReference type="Proteomes" id="UP000663860"/>
    </source>
</evidence>
<dbReference type="EMBL" id="CAJNOE010000227">
    <property type="protein sequence ID" value="CAF1067521.1"/>
    <property type="molecule type" value="Genomic_DNA"/>
</dbReference>